<feature type="transmembrane region" description="Helical" evidence="1">
    <location>
        <begin position="359"/>
        <end position="377"/>
    </location>
</feature>
<feature type="transmembrane region" description="Helical" evidence="1">
    <location>
        <begin position="110"/>
        <end position="133"/>
    </location>
</feature>
<dbReference type="PANTHER" id="PTHR35342">
    <property type="entry name" value="TRICARBOXYLIC TRANSPORT PROTEIN"/>
    <property type="match status" value="1"/>
</dbReference>
<feature type="transmembrane region" description="Helical" evidence="1">
    <location>
        <begin position="139"/>
        <end position="163"/>
    </location>
</feature>
<evidence type="ECO:0000256" key="1">
    <source>
        <dbReference type="SAM" id="Phobius"/>
    </source>
</evidence>
<feature type="transmembrane region" description="Helical" evidence="1">
    <location>
        <begin position="467"/>
        <end position="485"/>
    </location>
</feature>
<feature type="transmembrane region" description="Helical" evidence="1">
    <location>
        <begin position="389"/>
        <end position="408"/>
    </location>
</feature>
<feature type="transmembrane region" description="Helical" evidence="1">
    <location>
        <begin position="21"/>
        <end position="54"/>
    </location>
</feature>
<sequence length="656" mass="68803">MESVDTVVISALVQLFDPLHFAYLTGGVLFGLLIGILPGLGGIAGLTILLPYVFGMEPSLALAMMVGMLSATATSDTFPAVLMGIPGTSGSQATVVDGFPLAKKGEGARALGAGFAASMMGGLIGATLLSVAIFGIRPIILQFGFAEQLFLVVFGISMVGILTGRSVFKGLASCCLGLLLGSIGAAPATGDLRATFGSTYLSAGIPLVIVGLSMFAVPEVLDLLRRDRAISEKQQLGSGMLDGVRDTIRNWWIVLRCSAIGSMVGALPGLGGSVVDWIAYGHVVQTSKDRDSFGNGDIRGVIAPESANNAKEGGALIPTLLFGIPGSGAMAVLLGGFVLIGIEPGVGMIRDDLDLTFTIIWSLAIGNILVTLACIALTRPVAMLSTIRYAFIGPFVLVVVVFAAFQATRAWEDVVVLIVLGVLGVLMLRYGWSRAALLIGFVLSARLETSIYQAVQVYGASIFERPIALVLMALSIGVIVVTFIQRRKEAKKDNPPELLRTRNSQIAVSALAFLACGVMLVSTMHFGFMARIFPTSVAIGGLVLTGLVIIQQLSSKPSVPELADTAITNPTDNSFLWPMAWLVGFAVLGYVIGFPLAAFAFTFAYLRFVGGVPIWRSVVAGVCLLAVLGALSEFLYLAYPPGLVPRSLDAPYWLGG</sequence>
<keyword evidence="4" id="KW-1185">Reference proteome</keyword>
<evidence type="ECO:0000313" key="4">
    <source>
        <dbReference type="Proteomes" id="UP001369958"/>
    </source>
</evidence>
<keyword evidence="1" id="KW-0812">Transmembrane</keyword>
<gene>
    <name evidence="3" type="ORF">V6617_13470</name>
</gene>
<dbReference type="InterPro" id="IPR002823">
    <property type="entry name" value="DUF112_TM"/>
</dbReference>
<evidence type="ECO:0000259" key="2">
    <source>
        <dbReference type="Pfam" id="PF01970"/>
    </source>
</evidence>
<proteinExistence type="predicted"/>
<organism evidence="3 4">
    <name type="scientific">Pelagibacterium nitratireducens</name>
    <dbReference type="NCBI Taxonomy" id="1046114"/>
    <lineage>
        <taxon>Bacteria</taxon>
        <taxon>Pseudomonadati</taxon>
        <taxon>Pseudomonadota</taxon>
        <taxon>Alphaproteobacteria</taxon>
        <taxon>Hyphomicrobiales</taxon>
        <taxon>Devosiaceae</taxon>
        <taxon>Pelagibacterium</taxon>
    </lineage>
</organism>
<dbReference type="RefSeq" id="WP_338607479.1">
    <property type="nucleotide sequence ID" value="NZ_CP146275.1"/>
</dbReference>
<feature type="transmembrane region" description="Helical" evidence="1">
    <location>
        <begin position="315"/>
        <end position="339"/>
    </location>
</feature>
<feature type="domain" description="DUF112" evidence="2">
    <location>
        <begin position="22"/>
        <end position="438"/>
    </location>
</feature>
<dbReference type="Proteomes" id="UP001369958">
    <property type="component" value="Chromosome"/>
</dbReference>
<feature type="transmembrane region" description="Helical" evidence="1">
    <location>
        <begin position="618"/>
        <end position="639"/>
    </location>
</feature>
<keyword evidence="1" id="KW-0472">Membrane</keyword>
<name>A0ABZ2HWI9_9HYPH</name>
<feature type="transmembrane region" description="Helical" evidence="1">
    <location>
        <begin position="170"/>
        <end position="188"/>
    </location>
</feature>
<feature type="transmembrane region" description="Helical" evidence="1">
    <location>
        <begin position="506"/>
        <end position="526"/>
    </location>
</feature>
<dbReference type="Pfam" id="PF01970">
    <property type="entry name" value="TctA"/>
    <property type="match status" value="1"/>
</dbReference>
<dbReference type="PANTHER" id="PTHR35342:SF5">
    <property type="entry name" value="TRICARBOXYLIC TRANSPORT PROTEIN"/>
    <property type="match status" value="1"/>
</dbReference>
<reference evidence="3 4" key="1">
    <citation type="submission" date="2024-02" db="EMBL/GenBank/DDBJ databases">
        <title>Complete genome sequence of Pelagibacterium nitratireducens ZH15.</title>
        <authorList>
            <person name="Zhao L.H."/>
        </authorList>
    </citation>
    <scope>NUCLEOTIDE SEQUENCE [LARGE SCALE GENOMIC DNA]</scope>
    <source>
        <strain evidence="3 4">ZH15</strain>
    </source>
</reference>
<keyword evidence="1" id="KW-1133">Transmembrane helix</keyword>
<evidence type="ECO:0000313" key="3">
    <source>
        <dbReference type="EMBL" id="WWT32014.1"/>
    </source>
</evidence>
<protein>
    <submittedName>
        <fullName evidence="3">Tripartite tricarboxylate transporter permease</fullName>
    </submittedName>
</protein>
<feature type="transmembrane region" description="Helical" evidence="1">
    <location>
        <begin position="580"/>
        <end position="606"/>
    </location>
</feature>
<feature type="transmembrane region" description="Helical" evidence="1">
    <location>
        <begin position="200"/>
        <end position="224"/>
    </location>
</feature>
<feature type="transmembrane region" description="Helical" evidence="1">
    <location>
        <begin position="414"/>
        <end position="430"/>
    </location>
</feature>
<dbReference type="EMBL" id="CP146275">
    <property type="protein sequence ID" value="WWT32014.1"/>
    <property type="molecule type" value="Genomic_DNA"/>
</dbReference>
<accession>A0ABZ2HWI9</accession>